<feature type="compositionally biased region" description="Polar residues" evidence="1">
    <location>
        <begin position="303"/>
        <end position="312"/>
    </location>
</feature>
<dbReference type="EMBL" id="BGPR01001372">
    <property type="protein sequence ID" value="GBM52298.1"/>
    <property type="molecule type" value="Genomic_DNA"/>
</dbReference>
<evidence type="ECO:0000313" key="2">
    <source>
        <dbReference type="EMBL" id="GBM52298.1"/>
    </source>
</evidence>
<name>A0A4Y2GIC9_ARAVE</name>
<gene>
    <name evidence="2" type="ORF">AVEN_51729_1</name>
</gene>
<comment type="caution">
    <text evidence="2">The sequence shown here is derived from an EMBL/GenBank/DDBJ whole genome shotgun (WGS) entry which is preliminary data.</text>
</comment>
<feature type="region of interest" description="Disordered" evidence="1">
    <location>
        <begin position="286"/>
        <end position="312"/>
    </location>
</feature>
<accession>A0A4Y2GIC9</accession>
<dbReference type="Proteomes" id="UP000499080">
    <property type="component" value="Unassembled WGS sequence"/>
</dbReference>
<evidence type="ECO:0000256" key="1">
    <source>
        <dbReference type="SAM" id="MobiDB-lite"/>
    </source>
</evidence>
<evidence type="ECO:0000313" key="3">
    <source>
        <dbReference type="Proteomes" id="UP000499080"/>
    </source>
</evidence>
<keyword evidence="3" id="KW-1185">Reference proteome</keyword>
<proteinExistence type="predicted"/>
<dbReference type="AlphaFoldDB" id="A0A4Y2GIC9"/>
<sequence>MQNEESDVWMQDIPVAKLSPSCCEQDQAIRVDDSDGDECVDENPRMNEEMRQALDILKRFAHHRLTNFREQYEYEQYINALLRNNCRHVIINEFLLSRIRSIQRESIVIVKKFELEIFTDLHVLDLSVSEKHNFGIMSVCLSVCVSVCEHDNSKTIRATGMKFEHPPPVFVSEDIGRNGKGLRTKLLSSYYRSQGNRPTSSGRPTQNLKTRGALCRNTRVPVVITLCTSPTLAGRLPPRPHWAKMKTNPSGLPKHHTPTPLGQTKKYINCNKKHQPFRIAKYPLLATATSPPPPKRPQEGLRLTSTPRSCHI</sequence>
<protein>
    <submittedName>
        <fullName evidence="2">Uncharacterized protein</fullName>
    </submittedName>
</protein>
<organism evidence="2 3">
    <name type="scientific">Araneus ventricosus</name>
    <name type="common">Orbweaver spider</name>
    <name type="synonym">Epeira ventricosa</name>
    <dbReference type="NCBI Taxonomy" id="182803"/>
    <lineage>
        <taxon>Eukaryota</taxon>
        <taxon>Metazoa</taxon>
        <taxon>Ecdysozoa</taxon>
        <taxon>Arthropoda</taxon>
        <taxon>Chelicerata</taxon>
        <taxon>Arachnida</taxon>
        <taxon>Araneae</taxon>
        <taxon>Araneomorphae</taxon>
        <taxon>Entelegynae</taxon>
        <taxon>Araneoidea</taxon>
        <taxon>Araneidae</taxon>
        <taxon>Araneus</taxon>
    </lineage>
</organism>
<reference evidence="2 3" key="1">
    <citation type="journal article" date="2019" name="Sci. Rep.">
        <title>Orb-weaving spider Araneus ventricosus genome elucidates the spidroin gene catalogue.</title>
        <authorList>
            <person name="Kono N."/>
            <person name="Nakamura H."/>
            <person name="Ohtoshi R."/>
            <person name="Moran D.A.P."/>
            <person name="Shinohara A."/>
            <person name="Yoshida Y."/>
            <person name="Fujiwara M."/>
            <person name="Mori M."/>
            <person name="Tomita M."/>
            <person name="Arakawa K."/>
        </authorList>
    </citation>
    <scope>NUCLEOTIDE SEQUENCE [LARGE SCALE GENOMIC DNA]</scope>
</reference>